<dbReference type="GO" id="GO:0005929">
    <property type="term" value="C:cilium"/>
    <property type="evidence" value="ECO:0007669"/>
    <property type="project" value="UniProtKB-SubCell"/>
</dbReference>
<protein>
    <recommendedName>
        <fullName evidence="7">Calponin-homology (CH) domain-containing protein</fullName>
    </recommendedName>
</protein>
<feature type="compositionally biased region" description="Low complexity" evidence="6">
    <location>
        <begin position="1484"/>
        <end position="1511"/>
    </location>
</feature>
<dbReference type="Pfam" id="PF14874">
    <property type="entry name" value="PapD-like"/>
    <property type="match status" value="1"/>
</dbReference>
<dbReference type="InterPro" id="IPR058952">
    <property type="entry name" value="Ig_CFAP47"/>
</dbReference>
<dbReference type="CDD" id="cd21218">
    <property type="entry name" value="CH_PLS_FIM_rpt2"/>
    <property type="match status" value="1"/>
</dbReference>
<comment type="subcellular location">
    <subcellularLocation>
        <location evidence="1">Cell projection</location>
        <location evidence="1">Cilium</location>
    </subcellularLocation>
    <subcellularLocation>
        <location evidence="2">Cytoplasm</location>
    </subcellularLocation>
</comment>
<evidence type="ECO:0000313" key="8">
    <source>
        <dbReference type="EMBL" id="KAK2162757.1"/>
    </source>
</evidence>
<evidence type="ECO:0000256" key="5">
    <source>
        <dbReference type="ARBA" id="ARBA00023273"/>
    </source>
</evidence>
<dbReference type="PROSITE" id="PS50021">
    <property type="entry name" value="CH"/>
    <property type="match status" value="1"/>
</dbReference>
<evidence type="ECO:0000256" key="3">
    <source>
        <dbReference type="ARBA" id="ARBA00022490"/>
    </source>
</evidence>
<dbReference type="InterPro" id="IPR036872">
    <property type="entry name" value="CH_dom_sf"/>
</dbReference>
<evidence type="ECO:0000313" key="9">
    <source>
        <dbReference type="Proteomes" id="UP001208570"/>
    </source>
</evidence>
<keyword evidence="9" id="KW-1185">Reference proteome</keyword>
<dbReference type="InterPro" id="IPR001715">
    <property type="entry name" value="CH_dom"/>
</dbReference>
<evidence type="ECO:0000256" key="4">
    <source>
        <dbReference type="ARBA" id="ARBA00023069"/>
    </source>
</evidence>
<feature type="region of interest" description="Disordered" evidence="6">
    <location>
        <begin position="2956"/>
        <end position="2982"/>
    </location>
</feature>
<dbReference type="PANTHER" id="PTHR45912">
    <property type="entry name" value="CILIA- AND FLAGELLA-ASSOCIATED PROTEIN 47"/>
    <property type="match status" value="1"/>
</dbReference>
<dbReference type="EMBL" id="JAODUP010000092">
    <property type="protein sequence ID" value="KAK2162757.1"/>
    <property type="molecule type" value="Genomic_DNA"/>
</dbReference>
<proteinExistence type="predicted"/>
<dbReference type="InterPro" id="IPR056343">
    <property type="entry name" value="CFAP47_dom"/>
</dbReference>
<keyword evidence="3" id="KW-0963">Cytoplasm</keyword>
<dbReference type="GO" id="GO:0005737">
    <property type="term" value="C:cytoplasm"/>
    <property type="evidence" value="ECO:0007669"/>
    <property type="project" value="UniProtKB-SubCell"/>
</dbReference>
<evidence type="ECO:0000256" key="2">
    <source>
        <dbReference type="ARBA" id="ARBA00004496"/>
    </source>
</evidence>
<accession>A0AAD9NA61</accession>
<organism evidence="8 9">
    <name type="scientific">Paralvinella palmiformis</name>
    <dbReference type="NCBI Taxonomy" id="53620"/>
    <lineage>
        <taxon>Eukaryota</taxon>
        <taxon>Metazoa</taxon>
        <taxon>Spiralia</taxon>
        <taxon>Lophotrochozoa</taxon>
        <taxon>Annelida</taxon>
        <taxon>Polychaeta</taxon>
        <taxon>Sedentaria</taxon>
        <taxon>Canalipalpata</taxon>
        <taxon>Terebellida</taxon>
        <taxon>Terebelliformia</taxon>
        <taxon>Alvinellidae</taxon>
        <taxon>Paralvinella</taxon>
    </lineage>
</organism>
<evidence type="ECO:0000256" key="6">
    <source>
        <dbReference type="SAM" id="MobiDB-lite"/>
    </source>
</evidence>
<dbReference type="PANTHER" id="PTHR45912:SF3">
    <property type="entry name" value="CILIA- AND FLAGELLA-ASSOCIATED PROTEIN 47"/>
    <property type="match status" value="1"/>
</dbReference>
<dbReference type="Pfam" id="PF24529">
    <property type="entry name" value="CFAP47"/>
    <property type="match status" value="1"/>
</dbReference>
<evidence type="ECO:0000256" key="1">
    <source>
        <dbReference type="ARBA" id="ARBA00004138"/>
    </source>
</evidence>
<feature type="compositionally biased region" description="Polar residues" evidence="6">
    <location>
        <begin position="1525"/>
        <end position="1543"/>
    </location>
</feature>
<dbReference type="SUPFAM" id="SSF47576">
    <property type="entry name" value="Calponin-homology domain, CH-domain"/>
    <property type="match status" value="1"/>
</dbReference>
<evidence type="ECO:0000259" key="7">
    <source>
        <dbReference type="PROSITE" id="PS50021"/>
    </source>
</evidence>
<feature type="domain" description="Calponin-homology (CH)" evidence="7">
    <location>
        <begin position="1779"/>
        <end position="1902"/>
    </location>
</feature>
<gene>
    <name evidence="8" type="ORF">LSH36_92g04000</name>
</gene>
<dbReference type="InterPro" id="IPR053879">
    <property type="entry name" value="HYDIN_VesB_CFA65-like_Ig"/>
</dbReference>
<feature type="region of interest" description="Disordered" evidence="6">
    <location>
        <begin position="1473"/>
        <end position="1543"/>
    </location>
</feature>
<keyword evidence="4" id="KW-0969">Cilium</keyword>
<name>A0AAD9NA61_9ANNE</name>
<keyword evidence="5" id="KW-0966">Cell projection</keyword>
<dbReference type="Proteomes" id="UP001208570">
    <property type="component" value="Unassembled WGS sequence"/>
</dbReference>
<reference evidence="8" key="1">
    <citation type="journal article" date="2023" name="Mol. Biol. Evol.">
        <title>Third-Generation Sequencing Reveals the Adaptive Role of the Epigenome in Three Deep-Sea Polychaetes.</title>
        <authorList>
            <person name="Perez M."/>
            <person name="Aroh O."/>
            <person name="Sun Y."/>
            <person name="Lan Y."/>
            <person name="Juniper S.K."/>
            <person name="Young C.R."/>
            <person name="Angers B."/>
            <person name="Qian P.Y."/>
        </authorList>
    </citation>
    <scope>NUCLEOTIDE SEQUENCE</scope>
    <source>
        <strain evidence="8">P08H-3</strain>
    </source>
</reference>
<dbReference type="Gene3D" id="1.10.418.10">
    <property type="entry name" value="Calponin-like domain"/>
    <property type="match status" value="1"/>
</dbReference>
<sequence length="3236" mass="357266">MEGDVQGVRIIPPTVEFRDIDTDSQLYSINITVKNVSKVSKEIRYWPPQDKVFQLKVKNPEKPVAPGLEVSATIEFEALETKEYKDRVVVTVDGEVIEVPVIALPCHPQLSLQGPVDFGNVVANSKVITKEISLYNHGSKEGEFRLRYSGHLPIAITPSGGKVPAHSVQIIKVEYVTKEPGHFDEKVKVKLEGQDVSILHVCGNVVEGHLELLSYEAEDEIHCVEFGSTYYGTDKTQSAILYNNGPEPVSFVAVLDENATGQEVGTDLSKSTTAALVALNKGTSAGHANPLTSLVTALPNQGILAPYEKIPIFFRFSPRWTPSTQGYTCCLEPPPRNDFALFMYLKVIGASCGFQESAEHGEVNNAQGSTLEIALKATALPVVIGLSPQTRFDFGECPVGMCTSTNCTLMNESSALPVTYQFRRIAHFTVKPDSGKIKPGQSEDVTFLFAPNQAGTFKPTQYVDILGQVADNKNPFVMHLQVIHSLSINFLGFSKPVTVKKAPVFNSGITPKITNEVGLYVDTTFGEVGKTPRAATLNAAGTKLHRFKSSKERSNEDKTLVAFPNDRAQSVRPSNRNESYKTIFTHTERHTYLDPDYSYADDEIEAARQHRNKYVSFIDDMRKMRHNAKETRDFNETNNEKDLCIKPAGGLRPKKLTLKEIVPDPRPPTPPNATFSMLSTKKLAEVESVSSKSIRDGLNALPISPKEKADCQKILSPQQLHQVIIGPPTIDFGNVCLRSVIQKDLSIVSGLDQYIHVVVHVDCRELRQTSPLSQVIPPHSKAVLPLIFESNTKGRFQRSLDYTINGYYKNHVTVFAEVVPVSLELSTDNLIVEPQVGLPADAGIRGVITLKNKLNYQAEFTWSPILGDRGTAFSIRPATGVVDAFTNLDCEVVFHPSYLAPEDGEFALQVHGGNTLKLKCLAKIGATNVSFIDRRISFGQVPLHQTTVRTAMLKNNSLNHAYYQVLDPNPFPGLTVSPIHGVVPVGGVAEIKVHLTPNSVMKFDTRINISIRGWKTLELRMGGTVEPPCIDIDLPSFNFGGVFCGSQMTMPFTLINKVYTKAKIEFNLSRYADFSLEFPGKQTSEDYSFQLMNPGMYSVIVDGGETITCTLVFSPTEVASYDFIMPVTINQTGAPTPSSTPFPPTPAPSNINSLQHIIQPRPIQVHIATPRRKVIATALRQPLQLSHHKIDFLLSPISHQLASSSGIGQSKGTLLVNNSDKLIRWAVDISKGNQALEEGIFKFLHPSGMPYLSHGDRGIEGELDPGQTVSLGVIFCPDKPGHYEVSLPIILNDDYEKPYQYITLAGELKCPHVWFDPLAIVLTPVPLDMEISADFTIMATDYMSKSHLTVELPEIESEDGSKLKPLSVSFLESDAVPACCNEDGNSEPISLRCQVNFKSSRTVSFSTSVVFVDDLGNRFQLPVTATADNCLMTCYPFLALHRSDHQIVCEQGTSLRGRKTASRESMNAGEAILMPCESPHRPSSRPSTTATSSNFEVSSSSFEDSTQSLSDGTFPSTPRDGAMNKFTSDSEQTSHGRNGLQSRSLGSALFPEEDTEEGIFHTEVLLAVQRWFSSQGWPNGPNPIAIPDSLRSGISKKPAEIKAKNAKGGSFESSSLKKELRTVYDMIAHLCGRHVPGIPINNPLPNDPVERAKQVYWQHSTLLTFLKAQGACIASIKPEYLMEPADYKHWARLQKEIETKRNKSGHREIRVKTEEEEALEEQLFEAVSKRAWTDILLQLLKTLHLAKITPRQFKNLPTPYKISNMPMVDPDPLCSNVYSLSERIILLWLNHNYEQQRQKIWTDCTKGGVPPSRWVVNFDFDLLDGLVLAAVLGAHAPFLIKAYLQDMYTHPSTAEQCLHNALKVVNAMRFIGIDYDIQAIDITDPNPISLLLLCVHFYNNLPQYLPKSTVEFVGSLHMMVLRQVKLSNPSSKPLVYHAIMAGPDAEQFVLPKGHTVTISPKSTQNVSIEFTSCFLRPAEAVLVLVGRRQGSNVGSTIVFSLKTQIDNIIPKTVVKVESPCYELTRVPVEVTNPFSEGGDFNITLSENGDLANSGGSQHSLLGPKKKKTKKIHSKINTGINQSEPEERVTETLTNIMESVTTKVQDDSLCAFHSPSSHVHLEAGAMRTVTIHYLPFHMGKMQCSIVFKHEQIGEMVYSIDATAALPLPMSLPFRPSTSSSRISMVAATGGKSSITLKGGEDHTVYWKCETNQEIKEMLHMPLSNVAKDRALITVAQQWKVFSVLAIQWDFLTRGYVVWENMSEKERERRKLTGTLASGAITAQAANQITKSQSAQDLKKAILSPTITFHVELDSKHFTSSDKITVINPNYKCGPCEKISQSASGLLPASPTSDLPTNDGIVELPITFSAKEPGIYPCHVTVKSTDDIRTYYIECMVTPEGSEAVIEFASPVHETITQQIPVVNQTSHDWPMVARIEGTGFKGPSSITAKAYTTTQYPLSFKPQFEGIVEGKLILANTEDHIDHTFHLRGNGDKPLPLDHVKITAEAKKRQIETDLPYLSGPECVTVLPGQTGSYELLVTPLKHGHHKGVITFVAGPNPVPEVDSDGDELADELENRLNGYRIWYAADMVIKPPPPEKALEISCPCQKQAILEIGVNNPTNHELILEAEVKGEGLSGPTEIKLKPKARALYEVVYAPAVVGKYNGSVQFFHPAVGEFWYSLQLNGEKPLPTTLPHLECELGRWVRQYITLNNPTDQLLKLIPTISNTNNFKVERENEQPFELQPHSLLQLPITFMPSTLGFGDHKARISFHCEQLGEWVFFASGTGILPQAQDPVSITAPAGSSTTLIIPFRNPLDIPVLVDVKLKDKFLDTKKALDLPGPAESPFCLLLKDPVGLHLGPKSILDLPISFSPEEMRMSEAECVIILHQEDGTKWFVTPSMELKAPERSFAGWESSEIKWVYPVRGYPEHTENKDVSPAVISSQARERVEERLEVSLSGVAPSAGGPKRGMKTRAVTPQNEPPRIPEGVVVAEGITPADEFTYEIIYSSDDAKKNLEHAVALKLIRQQRDRTSGLVTLVFDIIYAPYKSMHYDVQLLVQGATGGLWRFPLRFIASEPEPDDVITVEAVGLDRVASVGFRLTSQTSHPVPYNAYFLGGSDPELSIMPSSGELMPAGGKGTLLKVSFRPTKYGKIHQGKLIVQSPDMQWTYTVRGVPPGYTPPRGYSSHPIAGPHPDPRHRSEKICFVRENLKLTTTGVSSPVKGAPLLNKHKTYNRLSLD</sequence>
<dbReference type="Pfam" id="PF22544">
    <property type="entry name" value="HYDIN_VesB_CFA65-like_Ig"/>
    <property type="match status" value="2"/>
</dbReference>
<dbReference type="InterPro" id="IPR013783">
    <property type="entry name" value="Ig-like_fold"/>
</dbReference>
<dbReference type="Gene3D" id="2.60.40.10">
    <property type="entry name" value="Immunoglobulins"/>
    <property type="match status" value="6"/>
</dbReference>
<dbReference type="GO" id="GO:0060271">
    <property type="term" value="P:cilium assembly"/>
    <property type="evidence" value="ECO:0007669"/>
    <property type="project" value="TreeGrafter"/>
</dbReference>
<comment type="caution">
    <text evidence="8">The sequence shown here is derived from an EMBL/GenBank/DDBJ whole genome shotgun (WGS) entry which is preliminary data.</text>
</comment>
<dbReference type="Pfam" id="PF26579">
    <property type="entry name" value="Ig_CFAP47"/>
    <property type="match status" value="1"/>
</dbReference>